<keyword evidence="4" id="KW-1185">Reference proteome</keyword>
<dbReference type="EMBL" id="BAAAQN010000061">
    <property type="protein sequence ID" value="GAA2055423.1"/>
    <property type="molecule type" value="Genomic_DNA"/>
</dbReference>
<evidence type="ECO:0000313" key="3">
    <source>
        <dbReference type="EMBL" id="GAA2055423.1"/>
    </source>
</evidence>
<feature type="region of interest" description="Disordered" evidence="1">
    <location>
        <begin position="455"/>
        <end position="475"/>
    </location>
</feature>
<evidence type="ECO:0000256" key="1">
    <source>
        <dbReference type="SAM" id="MobiDB-lite"/>
    </source>
</evidence>
<sequence>MTSDLGFFDIDLRTVGLVVSEVESVVGAGNGVVGEVGSLLLGSSDFAQIGALVSGADNQLHSTLMDVLTRGMQFFDGLNGAVQCCVDDYASLDSLVSDSFGGKTTPAVPARGSDPATVKRWWDGLGSDQQNTLLTTDAAEIGALDGVPAAERDIANRSVLSGLRQQTQKQLDDLKDSPLSPFDAESPEYAMRQRQIDALQTKLGGIDELQKVLRPASDGTPPKYLLEVDTAGVGHAVVASNNPDTSDNVVTVVPGVGTDLSAGRVADYTKTADSVVASAHNADAGHSTSAIAWMDYDAPQSVPAALFSGPARAGGVTLDQFQQGLYATHDPSDPLHTTVIGHSYGTTVVGDASQAAGGLRADDVVLAASPGVDVDSAAALHTPGGAAHVWATRDDHDPIVWAEGFHDTDPVTPAFGAHVFDAGAGPSGFLAAHSYYLDSSSPAMANFGRIATGHYDQVTAPPPPDPEPVFPFVAD</sequence>
<dbReference type="RefSeq" id="WP_344670468.1">
    <property type="nucleotide sequence ID" value="NZ_BAAAQN010000061.1"/>
</dbReference>
<dbReference type="Pfam" id="PF06259">
    <property type="entry name" value="Abhydrolase_8"/>
    <property type="match status" value="1"/>
</dbReference>
<name>A0ABP5GRV3_9ACTN</name>
<dbReference type="InterPro" id="IPR010427">
    <property type="entry name" value="DUF1023"/>
</dbReference>
<accession>A0ABP5GRV3</accession>
<evidence type="ECO:0000259" key="2">
    <source>
        <dbReference type="Pfam" id="PF06259"/>
    </source>
</evidence>
<dbReference type="Proteomes" id="UP001500751">
    <property type="component" value="Unassembled WGS sequence"/>
</dbReference>
<gene>
    <name evidence="3" type="ORF">GCM10009839_75060</name>
</gene>
<proteinExistence type="predicted"/>
<feature type="compositionally biased region" description="Pro residues" evidence="1">
    <location>
        <begin position="460"/>
        <end position="469"/>
    </location>
</feature>
<evidence type="ECO:0000313" key="4">
    <source>
        <dbReference type="Proteomes" id="UP001500751"/>
    </source>
</evidence>
<reference evidence="4" key="1">
    <citation type="journal article" date="2019" name="Int. J. Syst. Evol. Microbiol.">
        <title>The Global Catalogue of Microorganisms (GCM) 10K type strain sequencing project: providing services to taxonomists for standard genome sequencing and annotation.</title>
        <authorList>
            <consortium name="The Broad Institute Genomics Platform"/>
            <consortium name="The Broad Institute Genome Sequencing Center for Infectious Disease"/>
            <person name="Wu L."/>
            <person name="Ma J."/>
        </authorList>
    </citation>
    <scope>NUCLEOTIDE SEQUENCE [LARGE SCALE GENOMIC DNA]</scope>
    <source>
        <strain evidence="4">JCM 16014</strain>
    </source>
</reference>
<protein>
    <recommendedName>
        <fullName evidence="2">DUF1023 domain-containing protein</fullName>
    </recommendedName>
</protein>
<organism evidence="3 4">
    <name type="scientific">Catenulispora yoronensis</name>
    <dbReference type="NCBI Taxonomy" id="450799"/>
    <lineage>
        <taxon>Bacteria</taxon>
        <taxon>Bacillati</taxon>
        <taxon>Actinomycetota</taxon>
        <taxon>Actinomycetes</taxon>
        <taxon>Catenulisporales</taxon>
        <taxon>Catenulisporaceae</taxon>
        <taxon>Catenulispora</taxon>
    </lineage>
</organism>
<comment type="caution">
    <text evidence="3">The sequence shown here is derived from an EMBL/GenBank/DDBJ whole genome shotgun (WGS) entry which is preliminary data.</text>
</comment>
<feature type="domain" description="DUF1023" evidence="2">
    <location>
        <begin position="229"/>
        <end position="399"/>
    </location>
</feature>